<evidence type="ECO:0000313" key="5">
    <source>
        <dbReference type="Proteomes" id="UP000663829"/>
    </source>
</evidence>
<evidence type="ECO:0000313" key="1">
    <source>
        <dbReference type="EMBL" id="CAF1391569.1"/>
    </source>
</evidence>
<dbReference type="EMBL" id="CAJNOQ010024466">
    <property type="protein sequence ID" value="CAF1527802.1"/>
    <property type="molecule type" value="Genomic_DNA"/>
</dbReference>
<name>A0A815VB54_9BILA</name>
<dbReference type="EMBL" id="CAJOBC010090039">
    <property type="protein sequence ID" value="CAF4386951.1"/>
    <property type="molecule type" value="Genomic_DNA"/>
</dbReference>
<proteinExistence type="predicted"/>
<keyword evidence="5" id="KW-1185">Reference proteome</keyword>
<dbReference type="OrthoDB" id="10050398at2759"/>
<dbReference type="AlphaFoldDB" id="A0A815VB54"/>
<evidence type="ECO:0000313" key="4">
    <source>
        <dbReference type="EMBL" id="CAF4386951.1"/>
    </source>
</evidence>
<evidence type="ECO:0000313" key="2">
    <source>
        <dbReference type="EMBL" id="CAF1527802.1"/>
    </source>
</evidence>
<gene>
    <name evidence="2" type="ORF">GPM918_LOCUS37881</name>
    <name evidence="1" type="ORF">OVA965_LOCUS32601</name>
    <name evidence="4" type="ORF">SRO942_LOCUS38668</name>
    <name evidence="3" type="ORF">TMI583_LOCUS33464</name>
</gene>
<accession>A0A815VB54</accession>
<protein>
    <submittedName>
        <fullName evidence="2">Uncharacterized protein</fullName>
    </submittedName>
</protein>
<dbReference type="Proteomes" id="UP000682733">
    <property type="component" value="Unassembled WGS sequence"/>
</dbReference>
<comment type="caution">
    <text evidence="2">The sequence shown here is derived from an EMBL/GenBank/DDBJ whole genome shotgun (WGS) entry which is preliminary data.</text>
</comment>
<dbReference type="EMBL" id="CAJNOK010025560">
    <property type="protein sequence ID" value="CAF1391569.1"/>
    <property type="molecule type" value="Genomic_DNA"/>
</dbReference>
<dbReference type="Proteomes" id="UP000663829">
    <property type="component" value="Unassembled WGS sequence"/>
</dbReference>
<reference evidence="2" key="1">
    <citation type="submission" date="2021-02" db="EMBL/GenBank/DDBJ databases">
        <authorList>
            <person name="Nowell W R."/>
        </authorList>
    </citation>
    <scope>NUCLEOTIDE SEQUENCE</scope>
</reference>
<evidence type="ECO:0000313" key="3">
    <source>
        <dbReference type="EMBL" id="CAF4199197.1"/>
    </source>
</evidence>
<dbReference type="Proteomes" id="UP000681722">
    <property type="component" value="Unassembled WGS sequence"/>
</dbReference>
<dbReference type="EMBL" id="CAJOBA010047268">
    <property type="protein sequence ID" value="CAF4199197.1"/>
    <property type="molecule type" value="Genomic_DNA"/>
</dbReference>
<organism evidence="2 5">
    <name type="scientific">Didymodactylos carnosus</name>
    <dbReference type="NCBI Taxonomy" id="1234261"/>
    <lineage>
        <taxon>Eukaryota</taxon>
        <taxon>Metazoa</taxon>
        <taxon>Spiralia</taxon>
        <taxon>Gnathifera</taxon>
        <taxon>Rotifera</taxon>
        <taxon>Eurotatoria</taxon>
        <taxon>Bdelloidea</taxon>
        <taxon>Philodinida</taxon>
        <taxon>Philodinidae</taxon>
        <taxon>Didymodactylos</taxon>
    </lineage>
</organism>
<sequence length="199" mass="23390">MVTKQLLLSLKTHISNEISTHLVPMKTTLSNMDRKINYFYEYATMDKILKLLKFKYEIEFSGEYLPTRRLFTSHTNNEMMKQFFYYFGTQMEKVYKKLWNKYISLSTAISLCPDKIEFDMVGFGYKDTSKTHIDVTCKRSSSLKFIHEDSKDSEGKHIEVNVLLIMEATTAKIYFDEIILNLFQSSVPTLTLTEDVFQN</sequence>
<dbReference type="Proteomes" id="UP000677228">
    <property type="component" value="Unassembled WGS sequence"/>
</dbReference>